<dbReference type="InterPro" id="IPR032675">
    <property type="entry name" value="LRR_dom_sf"/>
</dbReference>
<evidence type="ECO:0000256" key="3">
    <source>
        <dbReference type="ARBA" id="ARBA00022737"/>
    </source>
</evidence>
<dbReference type="RefSeq" id="XP_022289096.1">
    <property type="nucleotide sequence ID" value="XM_022433388.1"/>
</dbReference>
<dbReference type="InterPro" id="IPR036116">
    <property type="entry name" value="FN3_sf"/>
</dbReference>
<evidence type="ECO:0000313" key="10">
    <source>
        <dbReference type="RefSeq" id="XP_022289097.1"/>
    </source>
</evidence>
<dbReference type="RefSeq" id="XP_022289095.1">
    <property type="nucleotide sequence ID" value="XM_022433387.1"/>
</dbReference>
<dbReference type="Proteomes" id="UP000694844">
    <property type="component" value="Chromosome 6"/>
</dbReference>
<accession>A0A8B8AF08</accession>
<sequence>MQWTIFMVFFTLVGKSLSGQSCPAPANSGCTCVDGPPDSTGRVINCRDAGLTSIPVFTPSDEVFLELTFSNIQPPSVYCDRCNKITVVPDNAFQGIKFKALDLSRNSVTDFKTGAFAGLEDYLEELVIQGSSSAPVPYTAISRLRKLKKLSLSHFSQSIIGRDSTDIQSLMNLETLEFKNMNTEFIQSDAFKDRVPMLKRLVLENLKIRTFPVAGIAELTSLEHLSAVYLQIKEIPYQAFASLHNLQELVLSHNGLTTLRSGCFDGIQDTLRYLGLHINNLDESSVGAIASERWDRLEQLNLGHNNIKVIPNGLFYNMRSLVYLNIDSNWLTKIESEDFQGLDSLQFLDVSYNNLQTIEDGAFLKTPKLQELDLRGENTNTPDNKATFLLTERSVQGLGHLERLILADTLTDEAALWGALKRLTNLQVLKLGGTGITEIPDFQFENNAQLKYLVVDNNKLTKLTEQQLYGLTDNLVSLNIGNNQISELDECALNKFTKLEMLYINNLPLHCDCKLVWLYDWLNELQIKQDIKFYLIRAVCNTPSPLANTNLLSVNRSHLVCDSSYTPKKCNNFTPPPSQTTTPVLPIEPVTRSSLADGIFSFEKISESSSTVRFEWRVSDPDKIVKYVMDYQLLRTFQWESVEVPKTALSFEKENLRKNSNYLFCLTVVLQDLDRSSIRPCVVVNTLP</sequence>
<dbReference type="SMART" id="SM00082">
    <property type="entry name" value="LRRCT"/>
    <property type="match status" value="1"/>
</dbReference>
<keyword evidence="1" id="KW-0433">Leucine-rich repeat</keyword>
<keyword evidence="7" id="KW-1185">Reference proteome</keyword>
<evidence type="ECO:0000313" key="9">
    <source>
        <dbReference type="RefSeq" id="XP_022289096.1"/>
    </source>
</evidence>
<dbReference type="InterPro" id="IPR000483">
    <property type="entry name" value="Cys-rich_flank_reg_C"/>
</dbReference>
<dbReference type="InterPro" id="IPR003961">
    <property type="entry name" value="FN3_dom"/>
</dbReference>
<dbReference type="KEGG" id="cvn:111101093"/>
<evidence type="ECO:0000313" key="11">
    <source>
        <dbReference type="RefSeq" id="XP_022289098.1"/>
    </source>
</evidence>
<feature type="chain" id="PRO_5044665833" evidence="5">
    <location>
        <begin position="19"/>
        <end position="688"/>
    </location>
</feature>
<dbReference type="PROSITE" id="PS50853">
    <property type="entry name" value="FN3"/>
    <property type="match status" value="1"/>
</dbReference>
<dbReference type="Gene3D" id="2.60.40.10">
    <property type="entry name" value="Immunoglobulins"/>
    <property type="match status" value="1"/>
</dbReference>
<dbReference type="SMART" id="SM00369">
    <property type="entry name" value="LRR_TYP"/>
    <property type="match status" value="8"/>
</dbReference>
<dbReference type="OrthoDB" id="6287021at2759"/>
<dbReference type="Gene3D" id="3.80.10.10">
    <property type="entry name" value="Ribonuclease Inhibitor"/>
    <property type="match status" value="3"/>
</dbReference>
<proteinExistence type="predicted"/>
<dbReference type="RefSeq" id="XP_022289099.1">
    <property type="nucleotide sequence ID" value="XM_022433391.1"/>
</dbReference>
<evidence type="ECO:0000256" key="4">
    <source>
        <dbReference type="ARBA" id="ARBA00023157"/>
    </source>
</evidence>
<evidence type="ECO:0000256" key="1">
    <source>
        <dbReference type="ARBA" id="ARBA00022614"/>
    </source>
</evidence>
<organism evidence="7 11">
    <name type="scientific">Crassostrea virginica</name>
    <name type="common">Eastern oyster</name>
    <dbReference type="NCBI Taxonomy" id="6565"/>
    <lineage>
        <taxon>Eukaryota</taxon>
        <taxon>Metazoa</taxon>
        <taxon>Spiralia</taxon>
        <taxon>Lophotrochozoa</taxon>
        <taxon>Mollusca</taxon>
        <taxon>Bivalvia</taxon>
        <taxon>Autobranchia</taxon>
        <taxon>Pteriomorphia</taxon>
        <taxon>Ostreida</taxon>
        <taxon>Ostreoidea</taxon>
        <taxon>Ostreidae</taxon>
        <taxon>Crassostrea</taxon>
    </lineage>
</organism>
<dbReference type="RefSeq" id="XP_022289097.1">
    <property type="nucleotide sequence ID" value="XM_022433389.1"/>
</dbReference>
<dbReference type="CDD" id="cd00063">
    <property type="entry name" value="FN3"/>
    <property type="match status" value="1"/>
</dbReference>
<evidence type="ECO:0000313" key="12">
    <source>
        <dbReference type="RefSeq" id="XP_022289099.1"/>
    </source>
</evidence>
<evidence type="ECO:0000313" key="8">
    <source>
        <dbReference type="RefSeq" id="XP_022289095.1"/>
    </source>
</evidence>
<name>A0A8B8AF08_CRAVI</name>
<dbReference type="PANTHER" id="PTHR24366">
    <property type="entry name" value="IG(IMMUNOGLOBULIN) AND LRR(LEUCINE RICH REPEAT) DOMAINS"/>
    <property type="match status" value="1"/>
</dbReference>
<reference evidence="8 9" key="1">
    <citation type="submission" date="2025-04" db="UniProtKB">
        <authorList>
            <consortium name="RefSeq"/>
        </authorList>
    </citation>
    <scope>IDENTIFICATION</scope>
    <source>
        <tissue evidence="8 9">Whole sample</tissue>
    </source>
</reference>
<dbReference type="GeneID" id="111101093"/>
<dbReference type="AlphaFoldDB" id="A0A8B8AF08"/>
<evidence type="ECO:0000259" key="6">
    <source>
        <dbReference type="PROSITE" id="PS50853"/>
    </source>
</evidence>
<dbReference type="SUPFAM" id="SSF52058">
    <property type="entry name" value="L domain-like"/>
    <property type="match status" value="2"/>
</dbReference>
<evidence type="ECO:0000313" key="7">
    <source>
        <dbReference type="Proteomes" id="UP000694844"/>
    </source>
</evidence>
<dbReference type="PROSITE" id="PS51450">
    <property type="entry name" value="LRR"/>
    <property type="match status" value="4"/>
</dbReference>
<dbReference type="InterPro" id="IPR013783">
    <property type="entry name" value="Ig-like_fold"/>
</dbReference>
<dbReference type="Pfam" id="PF13855">
    <property type="entry name" value="LRR_8"/>
    <property type="match status" value="3"/>
</dbReference>
<evidence type="ECO:0000256" key="2">
    <source>
        <dbReference type="ARBA" id="ARBA00022729"/>
    </source>
</evidence>
<dbReference type="SUPFAM" id="SSF49265">
    <property type="entry name" value="Fibronectin type III"/>
    <property type="match status" value="1"/>
</dbReference>
<keyword evidence="4" id="KW-1015">Disulfide bond</keyword>
<keyword evidence="2 5" id="KW-0732">Signal</keyword>
<gene>
    <name evidence="8 9 10 11 12" type="primary">LOC111101093</name>
</gene>
<evidence type="ECO:0000256" key="5">
    <source>
        <dbReference type="SAM" id="SignalP"/>
    </source>
</evidence>
<dbReference type="InterPro" id="IPR001611">
    <property type="entry name" value="Leu-rich_rpt"/>
</dbReference>
<dbReference type="Pfam" id="PF13306">
    <property type="entry name" value="LRR_5"/>
    <property type="match status" value="1"/>
</dbReference>
<keyword evidence="3" id="KW-0677">Repeat</keyword>
<dbReference type="RefSeq" id="XP_022289098.1">
    <property type="nucleotide sequence ID" value="XM_022433390.1"/>
</dbReference>
<feature type="signal peptide" evidence="5">
    <location>
        <begin position="1"/>
        <end position="18"/>
    </location>
</feature>
<dbReference type="PANTHER" id="PTHR24366:SF96">
    <property type="entry name" value="LEUCINE RICH REPEAT CONTAINING 53"/>
    <property type="match status" value="1"/>
</dbReference>
<dbReference type="InterPro" id="IPR003591">
    <property type="entry name" value="Leu-rich_rpt_typical-subtyp"/>
</dbReference>
<protein>
    <submittedName>
        <fullName evidence="8 9">Leucine-rich repeat-containing G-protein coupled receptor 4-like</fullName>
    </submittedName>
</protein>
<dbReference type="InterPro" id="IPR026906">
    <property type="entry name" value="LRR_5"/>
</dbReference>
<feature type="domain" description="Fibronectin type-III" evidence="6">
    <location>
        <begin position="596"/>
        <end position="688"/>
    </location>
</feature>